<dbReference type="InterPro" id="IPR016181">
    <property type="entry name" value="Acyl_CoA_acyltransferase"/>
</dbReference>
<keyword evidence="6" id="KW-1185">Reference proteome</keyword>
<dbReference type="CDD" id="cd04301">
    <property type="entry name" value="NAT_SF"/>
    <property type="match status" value="1"/>
</dbReference>
<evidence type="ECO:0000256" key="1">
    <source>
        <dbReference type="ARBA" id="ARBA00022679"/>
    </source>
</evidence>
<dbReference type="InterPro" id="IPR050832">
    <property type="entry name" value="Bact_Acetyltransf"/>
</dbReference>
<dbReference type="KEGG" id="odi:ODI_R3414"/>
<accession>A0A1C3JY16</accession>
<proteinExistence type="predicted"/>
<evidence type="ECO:0000259" key="3">
    <source>
        <dbReference type="PROSITE" id="PS51186"/>
    </source>
</evidence>
<dbReference type="PANTHER" id="PTHR43877">
    <property type="entry name" value="AMINOALKYLPHOSPHONATE N-ACETYLTRANSFERASE-RELATED-RELATED"/>
    <property type="match status" value="1"/>
</dbReference>
<dbReference type="RefSeq" id="WP_067750051.1">
    <property type="nucleotide sequence ID" value="NZ_LT907988.1"/>
</dbReference>
<keyword evidence="1 4" id="KW-0808">Transferase</keyword>
<dbReference type="GO" id="GO:0016747">
    <property type="term" value="F:acyltransferase activity, transferring groups other than amino-acyl groups"/>
    <property type="evidence" value="ECO:0007669"/>
    <property type="project" value="InterPro"/>
</dbReference>
<dbReference type="Pfam" id="PF13673">
    <property type="entry name" value="Acetyltransf_10"/>
    <property type="match status" value="1"/>
</dbReference>
<dbReference type="STRING" id="1851544.ODI_02241"/>
<dbReference type="PROSITE" id="PS51186">
    <property type="entry name" value="GNAT"/>
    <property type="match status" value="1"/>
</dbReference>
<reference evidence="4 6" key="1">
    <citation type="submission" date="2016-06" db="EMBL/GenBank/DDBJ databases">
        <authorList>
            <person name="Kjaerup R.B."/>
            <person name="Dalgaard T.S."/>
            <person name="Juul-Madsen H.R."/>
        </authorList>
    </citation>
    <scope>NUCLEOTIDE SEQUENCE [LARGE SCALE GENOMIC DNA]</scope>
    <source>
        <strain evidence="4">Orrdi1</strain>
    </source>
</reference>
<evidence type="ECO:0000313" key="5">
    <source>
        <dbReference type="EMBL" id="SOE51399.1"/>
    </source>
</evidence>
<dbReference type="EMBL" id="LT907988">
    <property type="protein sequence ID" value="SOE51399.1"/>
    <property type="molecule type" value="Genomic_DNA"/>
</dbReference>
<dbReference type="Gene3D" id="3.40.630.30">
    <property type="match status" value="1"/>
</dbReference>
<dbReference type="EMBL" id="FLRC01000006">
    <property type="protein sequence ID" value="SBT24153.1"/>
    <property type="molecule type" value="Genomic_DNA"/>
</dbReference>
<dbReference type="InterPro" id="IPR000182">
    <property type="entry name" value="GNAT_dom"/>
</dbReference>
<evidence type="ECO:0000313" key="4">
    <source>
        <dbReference type="EMBL" id="SBT24153.1"/>
    </source>
</evidence>
<dbReference type="SUPFAM" id="SSF55729">
    <property type="entry name" value="Acyl-CoA N-acyltransferases (Nat)"/>
    <property type="match status" value="1"/>
</dbReference>
<dbReference type="AlphaFoldDB" id="A0A1C3JY16"/>
<evidence type="ECO:0000313" key="6">
    <source>
        <dbReference type="Proteomes" id="UP000078558"/>
    </source>
</evidence>
<protein>
    <submittedName>
        <fullName evidence="4">Histone acetyltransferase HPA2 and related acetyltransferases</fullName>
    </submittedName>
</protein>
<reference evidence="5 6" key="2">
    <citation type="submission" date="2017-08" db="EMBL/GenBank/DDBJ databases">
        <authorList>
            <person name="de Groot N.N."/>
        </authorList>
    </citation>
    <scope>NUCLEOTIDE SEQUENCE [LARGE SCALE GENOMIC DNA]</scope>
    <source>
        <strain evidence="5">Orrdi1</strain>
    </source>
</reference>
<evidence type="ECO:0000256" key="2">
    <source>
        <dbReference type="ARBA" id="ARBA00023315"/>
    </source>
</evidence>
<dbReference type="Proteomes" id="UP000078558">
    <property type="component" value="Chromosome I"/>
</dbReference>
<keyword evidence="2" id="KW-0012">Acyltransferase</keyword>
<feature type="domain" description="N-acetyltransferase" evidence="3">
    <location>
        <begin position="2"/>
        <end position="144"/>
    </location>
</feature>
<gene>
    <name evidence="4" type="ORF">ODI_02241</name>
    <name evidence="5" type="ORF">ODI_R3414</name>
</gene>
<organism evidence="4 6">
    <name type="scientific">Orrella dioscoreae</name>
    <dbReference type="NCBI Taxonomy" id="1851544"/>
    <lineage>
        <taxon>Bacteria</taxon>
        <taxon>Pseudomonadati</taxon>
        <taxon>Pseudomonadota</taxon>
        <taxon>Betaproteobacteria</taxon>
        <taxon>Burkholderiales</taxon>
        <taxon>Alcaligenaceae</taxon>
        <taxon>Orrella</taxon>
    </lineage>
</organism>
<sequence>MIRIRVAQQADIADIFDVRGSVRENPLSIEELAALGITENSVADMIAAEPCAWVAQAGARIVGFAMADADTGGVFALFVRPEWEGQGLGSLLLRKAEAFLFSRHAVLWLETDSRSQASPFYQRRGWQATRTLAGTDVRLEKRRTPAA</sequence>
<name>A0A1C3JY16_9BURK</name>